<organism evidence="1">
    <name type="scientific">uncultured bacterium A1Q1_fos_1815</name>
    <dbReference type="NCBI Taxonomy" id="1256553"/>
    <lineage>
        <taxon>Bacteria</taxon>
        <taxon>environmental samples</taxon>
    </lineage>
</organism>
<reference evidence="1" key="1">
    <citation type="submission" date="2012-09" db="EMBL/GenBank/DDBJ databases">
        <title>Metagenomic Characterization of a Microbial Community in Wastewater Detects High Levels of Antibiotic Resistance.</title>
        <authorList>
            <person name="Abrams M."/>
            <person name="Caldwell A."/>
            <person name="Vandaei E."/>
            <person name="Lee W."/>
            <person name="Perrott J."/>
            <person name="Khan S.Y."/>
            <person name="Ta J."/>
            <person name="Romero D."/>
            <person name="Nguyen V."/>
            <person name="Pourmand N."/>
            <person name="Ouverney C.C."/>
        </authorList>
    </citation>
    <scope>NUCLEOTIDE SEQUENCE</scope>
</reference>
<dbReference type="AlphaFoldDB" id="L7VR28"/>
<protein>
    <submittedName>
        <fullName evidence="1">Uncharacterized protein</fullName>
    </submittedName>
</protein>
<dbReference type="EMBL" id="JX649870">
    <property type="protein sequence ID" value="AGC71397.1"/>
    <property type="molecule type" value="Genomic_DNA"/>
</dbReference>
<sequence length="37" mass="4516">MSPRLFILIEIRIERIERRFACDLSSLTMTHRDNVWP</sequence>
<accession>L7VR28</accession>
<evidence type="ECO:0000313" key="1">
    <source>
        <dbReference type="EMBL" id="AGC71397.1"/>
    </source>
</evidence>
<proteinExistence type="predicted"/>
<name>L7VR28_9BACT</name>